<dbReference type="GO" id="GO:0046872">
    <property type="term" value="F:metal ion binding"/>
    <property type="evidence" value="ECO:0007669"/>
    <property type="project" value="UniProtKB-KW"/>
</dbReference>
<dbReference type="GO" id="GO:0003887">
    <property type="term" value="F:DNA-directed DNA polymerase activity"/>
    <property type="evidence" value="ECO:0007669"/>
    <property type="project" value="UniProtKB-KW"/>
</dbReference>
<dbReference type="PANTHER" id="PTHR11669">
    <property type="entry name" value="REPLICATION FACTOR C / DNA POLYMERASE III GAMMA-TAU SUBUNIT"/>
    <property type="match status" value="1"/>
</dbReference>
<dbReference type="Proteomes" id="UP000464954">
    <property type="component" value="Chromosome"/>
</dbReference>
<feature type="region of interest" description="Disordered" evidence="12">
    <location>
        <begin position="506"/>
        <end position="529"/>
    </location>
</feature>
<dbReference type="CDD" id="cd00009">
    <property type="entry name" value="AAA"/>
    <property type="match status" value="1"/>
</dbReference>
<dbReference type="CDD" id="cd18137">
    <property type="entry name" value="HLD_clamp_pol_III_gamma_tau"/>
    <property type="match status" value="1"/>
</dbReference>
<keyword evidence="8 11" id="KW-0067">ATP-binding</keyword>
<evidence type="ECO:0000256" key="1">
    <source>
        <dbReference type="ARBA" id="ARBA00006360"/>
    </source>
</evidence>
<dbReference type="GO" id="GO:0003677">
    <property type="term" value="F:DNA binding"/>
    <property type="evidence" value="ECO:0007669"/>
    <property type="project" value="InterPro"/>
</dbReference>
<dbReference type="SMART" id="SM00382">
    <property type="entry name" value="AAA"/>
    <property type="match status" value="1"/>
</dbReference>
<comment type="function">
    <text evidence="11">DNA polymerase III is a complex, multichain enzyme responsible for most of the replicative synthesis in bacteria. This DNA polymerase also exhibits 3' to 5' exonuclease activity.</text>
</comment>
<evidence type="ECO:0000256" key="10">
    <source>
        <dbReference type="ARBA" id="ARBA00049244"/>
    </source>
</evidence>
<sequence>MLFPLAIAAPDRYLVWLMGYEVLARKWRPQVFADVVGQDHVTKTLHNAIQTERLAHAYLFVGPRGTGKTTTARILAKALNCQNRQGSEPCNECDSCKEIMTGSSLDVIEIDGASNRGIADVQELRDNVRYAPVRGPFKIYIIDEVHMLTREAFNAILKTLEEPPAHVKFFFATTEPQKVLTTILSRCQRFDLRRISVADITGQLQKISKAEGININNDALLAISRGAEGGLRDAESALDQLVSFRGKDIEEADVLSVFGLISREQLEGLATGILTGNIPVILGAVAAIDSSGKDMQRVVLELLDHFRNLLIVMHAGKDLETFDIPSTQIDILKQQAEKTSDGRLLRIIDLLIEADGRMRYALSKRTLLEAALIRASRAATVATVDELMQQVAALKGREGATAVKETATTDYSVKKKPCDDLNRLKSAWPQLIERFTKALPQAHQYLIDTAPIKATETHVTIGIDPEFAQEKESLENQRTIALVQKTLEGFLNRPVSVNFQTLEGTAANKPLPTDRPAKQGLNKKDYKNNPAVRSVLEHFSGDIEDVRK</sequence>
<dbReference type="InterPro" id="IPR003593">
    <property type="entry name" value="AAA+_ATPase"/>
</dbReference>
<dbReference type="Gene3D" id="1.10.8.60">
    <property type="match status" value="1"/>
</dbReference>
<dbReference type="FunFam" id="3.40.50.300:FF:000014">
    <property type="entry name" value="DNA polymerase III subunit gamma/tau"/>
    <property type="match status" value="1"/>
</dbReference>
<keyword evidence="7" id="KW-0862">Zinc</keyword>
<dbReference type="InterPro" id="IPR050238">
    <property type="entry name" value="DNA_Rep/Repair_Clamp_Loader"/>
</dbReference>
<dbReference type="InterPro" id="IPR001270">
    <property type="entry name" value="ClpA/B"/>
</dbReference>
<dbReference type="InterPro" id="IPR008921">
    <property type="entry name" value="DNA_pol3_clamp-load_cplx_C"/>
</dbReference>
<dbReference type="NCBIfam" id="TIGR02397">
    <property type="entry name" value="dnaX_nterm"/>
    <property type="match status" value="1"/>
</dbReference>
<keyword evidence="4 11" id="KW-0235">DNA replication</keyword>
<dbReference type="KEGG" id="taer:GT409_12695"/>
<dbReference type="PRINTS" id="PR00300">
    <property type="entry name" value="CLPPROTEASEA"/>
</dbReference>
<dbReference type="GO" id="GO:0006261">
    <property type="term" value="P:DNA-templated DNA replication"/>
    <property type="evidence" value="ECO:0007669"/>
    <property type="project" value="TreeGrafter"/>
</dbReference>
<dbReference type="SUPFAM" id="SSF48019">
    <property type="entry name" value="post-AAA+ oligomerization domain-like"/>
    <property type="match status" value="1"/>
</dbReference>
<protein>
    <recommendedName>
        <fullName evidence="11">DNA polymerase III subunit gamma/tau</fullName>
        <ecNumber evidence="11">2.7.7.7</ecNumber>
    </recommendedName>
</protein>
<keyword evidence="15" id="KW-1185">Reference proteome</keyword>
<dbReference type="EMBL" id="CP047593">
    <property type="protein sequence ID" value="QHI70262.1"/>
    <property type="molecule type" value="Genomic_DNA"/>
</dbReference>
<dbReference type="SUPFAM" id="SSF52540">
    <property type="entry name" value="P-loop containing nucleoside triphosphate hydrolases"/>
    <property type="match status" value="1"/>
</dbReference>
<dbReference type="Pfam" id="PF13177">
    <property type="entry name" value="DNA_pol3_delta2"/>
    <property type="match status" value="1"/>
</dbReference>
<dbReference type="EC" id="2.7.7.7" evidence="11"/>
<evidence type="ECO:0000256" key="4">
    <source>
        <dbReference type="ARBA" id="ARBA00022705"/>
    </source>
</evidence>
<dbReference type="RefSeq" id="WP_160629439.1">
    <property type="nucleotide sequence ID" value="NZ_CP047593.1"/>
</dbReference>
<comment type="catalytic activity">
    <reaction evidence="10 11">
        <text>DNA(n) + a 2'-deoxyribonucleoside 5'-triphosphate = DNA(n+1) + diphosphate</text>
        <dbReference type="Rhea" id="RHEA:22508"/>
        <dbReference type="Rhea" id="RHEA-COMP:17339"/>
        <dbReference type="Rhea" id="RHEA-COMP:17340"/>
        <dbReference type="ChEBI" id="CHEBI:33019"/>
        <dbReference type="ChEBI" id="CHEBI:61560"/>
        <dbReference type="ChEBI" id="CHEBI:173112"/>
        <dbReference type="EC" id="2.7.7.7"/>
    </reaction>
</comment>
<evidence type="ECO:0000256" key="2">
    <source>
        <dbReference type="ARBA" id="ARBA00022679"/>
    </source>
</evidence>
<name>A0A6P1M894_9BACT</name>
<dbReference type="AlphaFoldDB" id="A0A6P1M894"/>
<evidence type="ECO:0000256" key="7">
    <source>
        <dbReference type="ARBA" id="ARBA00022833"/>
    </source>
</evidence>
<keyword evidence="9 11" id="KW-0239">DNA-directed DNA polymerase</keyword>
<dbReference type="InterPro" id="IPR012763">
    <property type="entry name" value="DNA_pol_III_sug/sutau_N"/>
</dbReference>
<gene>
    <name evidence="11 14" type="primary">dnaX</name>
    <name evidence="14" type="ORF">GT409_12695</name>
</gene>
<comment type="subunit">
    <text evidence="11">DNA polymerase III contains a core (composed of alpha, epsilon and theta chains) that associates with a tau subunit. This core dimerizes to form the POLIII' complex. PolIII' associates with the gamma complex (composed of gamma, delta, delta', psi and chi chains) and with the beta chain to form the complete DNA polymerase III complex.</text>
</comment>
<evidence type="ECO:0000313" key="14">
    <source>
        <dbReference type="EMBL" id="QHI70262.1"/>
    </source>
</evidence>
<keyword evidence="3 11" id="KW-0548">Nucleotidyltransferase</keyword>
<dbReference type="NCBIfam" id="NF004046">
    <property type="entry name" value="PRK05563.1"/>
    <property type="match status" value="1"/>
</dbReference>
<dbReference type="Gene3D" id="1.20.272.10">
    <property type="match status" value="1"/>
</dbReference>
<dbReference type="GO" id="GO:0005524">
    <property type="term" value="F:ATP binding"/>
    <property type="evidence" value="ECO:0007669"/>
    <property type="project" value="UniProtKB-KW"/>
</dbReference>
<evidence type="ECO:0000256" key="5">
    <source>
        <dbReference type="ARBA" id="ARBA00022723"/>
    </source>
</evidence>
<evidence type="ECO:0000259" key="13">
    <source>
        <dbReference type="SMART" id="SM00382"/>
    </source>
</evidence>
<evidence type="ECO:0000256" key="11">
    <source>
        <dbReference type="RuleBase" id="RU364063"/>
    </source>
</evidence>
<dbReference type="Pfam" id="PF12169">
    <property type="entry name" value="DNA_pol3_gamma3"/>
    <property type="match status" value="1"/>
</dbReference>
<keyword evidence="2 11" id="KW-0808">Transferase</keyword>
<dbReference type="Pfam" id="PF22608">
    <property type="entry name" value="DNAX_ATPase_lid"/>
    <property type="match status" value="1"/>
</dbReference>
<dbReference type="PANTHER" id="PTHR11669:SF0">
    <property type="entry name" value="PROTEIN STICHEL-LIKE 2"/>
    <property type="match status" value="1"/>
</dbReference>
<dbReference type="InterPro" id="IPR045085">
    <property type="entry name" value="HLD_clamp_pol_III_gamma_tau"/>
</dbReference>
<accession>A0A6P1M894</accession>
<evidence type="ECO:0000256" key="12">
    <source>
        <dbReference type="SAM" id="MobiDB-lite"/>
    </source>
</evidence>
<dbReference type="InterPro" id="IPR027417">
    <property type="entry name" value="P-loop_NTPase"/>
</dbReference>
<dbReference type="GO" id="GO:0009360">
    <property type="term" value="C:DNA polymerase III complex"/>
    <property type="evidence" value="ECO:0007669"/>
    <property type="project" value="InterPro"/>
</dbReference>
<organism evidence="14 15">
    <name type="scientific">Tichowtungia aerotolerans</name>
    <dbReference type="NCBI Taxonomy" id="2697043"/>
    <lineage>
        <taxon>Bacteria</taxon>
        <taxon>Pseudomonadati</taxon>
        <taxon>Kiritimatiellota</taxon>
        <taxon>Tichowtungiia</taxon>
        <taxon>Tichowtungiales</taxon>
        <taxon>Tichowtungiaceae</taxon>
        <taxon>Tichowtungia</taxon>
    </lineage>
</organism>
<evidence type="ECO:0000256" key="3">
    <source>
        <dbReference type="ARBA" id="ARBA00022695"/>
    </source>
</evidence>
<reference evidence="14 15" key="1">
    <citation type="submission" date="2020-01" db="EMBL/GenBank/DDBJ databases">
        <title>Ponticoccus aerotolerans gen. nov., sp. nov., an anaerobic bacterium and proposal of Ponticoccusceae fam. nov., Ponticoccusles ord. nov. and Ponticoccuse classis nov. in the phylum Kiritimatiellaeota.</title>
        <authorList>
            <person name="Zhou L.Y."/>
            <person name="Du Z.J."/>
        </authorList>
    </citation>
    <scope>NUCLEOTIDE SEQUENCE [LARGE SCALE GENOMIC DNA]</scope>
    <source>
        <strain evidence="14 15">S-5007</strain>
    </source>
</reference>
<evidence type="ECO:0000256" key="9">
    <source>
        <dbReference type="ARBA" id="ARBA00022932"/>
    </source>
</evidence>
<evidence type="ECO:0000256" key="6">
    <source>
        <dbReference type="ARBA" id="ARBA00022741"/>
    </source>
</evidence>
<evidence type="ECO:0000256" key="8">
    <source>
        <dbReference type="ARBA" id="ARBA00022840"/>
    </source>
</evidence>
<feature type="domain" description="AAA+ ATPase" evidence="13">
    <location>
        <begin position="54"/>
        <end position="196"/>
    </location>
</feature>
<proteinExistence type="inferred from homology"/>
<keyword evidence="5" id="KW-0479">Metal-binding</keyword>
<dbReference type="Gene3D" id="3.40.50.300">
    <property type="entry name" value="P-loop containing nucleotide triphosphate hydrolases"/>
    <property type="match status" value="1"/>
</dbReference>
<evidence type="ECO:0000313" key="15">
    <source>
        <dbReference type="Proteomes" id="UP000464954"/>
    </source>
</evidence>
<comment type="similarity">
    <text evidence="1 11">Belongs to the DnaX/STICHEL family.</text>
</comment>
<keyword evidence="6 11" id="KW-0547">Nucleotide-binding</keyword>
<dbReference type="InterPro" id="IPR022754">
    <property type="entry name" value="DNA_pol_III_gamma-3"/>
</dbReference>